<dbReference type="Gene3D" id="3.40.50.300">
    <property type="entry name" value="P-loop containing nucleotide triphosphate hydrolases"/>
    <property type="match status" value="1"/>
</dbReference>
<dbReference type="InterPro" id="IPR025158">
    <property type="entry name" value="Mg_chelat-rel_C"/>
</dbReference>
<dbReference type="SMART" id="SM00382">
    <property type="entry name" value="AAA"/>
    <property type="match status" value="1"/>
</dbReference>
<evidence type="ECO:0000259" key="4">
    <source>
        <dbReference type="SMART" id="SM00382"/>
    </source>
</evidence>
<dbReference type="SUPFAM" id="SSF52540">
    <property type="entry name" value="P-loop containing nucleoside triphosphate hydrolases"/>
    <property type="match status" value="1"/>
</dbReference>
<dbReference type="InterPro" id="IPR000523">
    <property type="entry name" value="Mg_chelatse_chII-like_cat_dom"/>
</dbReference>
<proteinExistence type="inferred from homology"/>
<protein>
    <submittedName>
        <fullName evidence="5">YifB family Mg chelatase-like AAA ATPase</fullName>
    </submittedName>
</protein>
<dbReference type="InterPro" id="IPR014721">
    <property type="entry name" value="Ribsml_uS5_D2-typ_fold_subgr"/>
</dbReference>
<dbReference type="Proteomes" id="UP000542342">
    <property type="component" value="Unassembled WGS sequence"/>
</dbReference>
<comment type="caution">
    <text evidence="5">The sequence shown here is derived from an EMBL/GenBank/DDBJ whole genome shotgun (WGS) entry which is preliminary data.</text>
</comment>
<comment type="similarity">
    <text evidence="1">Belongs to the Mg-chelatase subunits D/I family. ComM subfamily.</text>
</comment>
<gene>
    <name evidence="5" type="ORF">H0921_08320</name>
</gene>
<dbReference type="SUPFAM" id="SSF54211">
    <property type="entry name" value="Ribosomal protein S5 domain 2-like"/>
    <property type="match status" value="1"/>
</dbReference>
<dbReference type="AlphaFoldDB" id="A0A7V9ABP2"/>
<dbReference type="GO" id="GO:0005524">
    <property type="term" value="F:ATP binding"/>
    <property type="evidence" value="ECO:0007669"/>
    <property type="project" value="UniProtKB-KW"/>
</dbReference>
<evidence type="ECO:0000256" key="3">
    <source>
        <dbReference type="ARBA" id="ARBA00022840"/>
    </source>
</evidence>
<evidence type="ECO:0000256" key="2">
    <source>
        <dbReference type="ARBA" id="ARBA00022741"/>
    </source>
</evidence>
<keyword evidence="3" id="KW-0067">ATP-binding</keyword>
<dbReference type="InterPro" id="IPR045006">
    <property type="entry name" value="CHLI-like"/>
</dbReference>
<feature type="domain" description="AAA+ ATPase" evidence="4">
    <location>
        <begin position="214"/>
        <end position="397"/>
    </location>
</feature>
<evidence type="ECO:0000313" key="6">
    <source>
        <dbReference type="Proteomes" id="UP000542342"/>
    </source>
</evidence>
<sequence>MLARLRTFALLGIDAVPVDVEVDTAPAQVQKTVLVGLPELTVRESVHRIERALVNLGYYLPTGRTIINLAPAELRKDAGAFDLPIALGILVATGQVRPEDLEGSAAVGELALDGNVRPVAGVLSMAMEARQRGLRRLIVPQSNGREAAVVRDLEVFGVRSLAEAVGLLNRRIRLEPVAPPVEEIAGSLNRYDVDFADVKGQEFAKRALVIAAAGGHNVLMLGSPGSGKTMLARRLPTILPPLTPEESLETTRIYSACGCLPGGQALLSTRPFRSPHHTISDAGMVGGGTLPQPGEISLAHHGVLFLDELPEFHRRSLEALRQPLEEGRVTISRAAHAATFPANFILVAAMNPCPCGYLGDPKRPCKCSPLAIDKYLGRISGPLLDRIDLHIEVPPVPYEDLAGSAEGTSSAALRRLVEVARTVQARRFGPGAGLLNGRMTPRQIRQYCRLDSHGQAVLKHAVETLGLSARAHDRILRVARTIADLQEAEPIRAEHVAEAIAYRALDRRLWTR</sequence>
<dbReference type="CDD" id="cd00009">
    <property type="entry name" value="AAA"/>
    <property type="match status" value="1"/>
</dbReference>
<organism evidence="5 6">
    <name type="scientific">Thermogemmata fonticola</name>
    <dbReference type="NCBI Taxonomy" id="2755323"/>
    <lineage>
        <taxon>Bacteria</taxon>
        <taxon>Pseudomonadati</taxon>
        <taxon>Planctomycetota</taxon>
        <taxon>Planctomycetia</taxon>
        <taxon>Gemmatales</taxon>
        <taxon>Gemmataceae</taxon>
        <taxon>Thermogemmata</taxon>
    </lineage>
</organism>
<dbReference type="PANTHER" id="PTHR32039">
    <property type="entry name" value="MAGNESIUM-CHELATASE SUBUNIT CHLI"/>
    <property type="match status" value="1"/>
</dbReference>
<dbReference type="InterPro" id="IPR003593">
    <property type="entry name" value="AAA+_ATPase"/>
</dbReference>
<evidence type="ECO:0000313" key="5">
    <source>
        <dbReference type="EMBL" id="MBA2226164.1"/>
    </source>
</evidence>
<dbReference type="InterPro" id="IPR001208">
    <property type="entry name" value="MCM_dom"/>
</dbReference>
<dbReference type="GO" id="GO:0003677">
    <property type="term" value="F:DNA binding"/>
    <property type="evidence" value="ECO:0007669"/>
    <property type="project" value="InterPro"/>
</dbReference>
<dbReference type="InterPro" id="IPR004482">
    <property type="entry name" value="Mg_chelat-rel"/>
</dbReference>
<reference evidence="5 6" key="1">
    <citation type="submission" date="2020-07" db="EMBL/GenBank/DDBJ databases">
        <title>Thermogemmata thermophila gen. nov., sp. nov., a novel moderate thermophilic planctomycete from a Kamchatka hot spring.</title>
        <authorList>
            <person name="Elcheninov A.G."/>
            <person name="Podosokorskaya O.A."/>
            <person name="Kovaleva O.L."/>
            <person name="Novikov A."/>
            <person name="Bonch-Osmolovskaya E.A."/>
            <person name="Toshchakov S.V."/>
            <person name="Kublanov I.V."/>
        </authorList>
    </citation>
    <scope>NUCLEOTIDE SEQUENCE [LARGE SCALE GENOMIC DNA]</scope>
    <source>
        <strain evidence="5 6">2918</strain>
    </source>
</reference>
<dbReference type="EMBL" id="JACEFB010000004">
    <property type="protein sequence ID" value="MBA2226164.1"/>
    <property type="molecule type" value="Genomic_DNA"/>
</dbReference>
<dbReference type="PRINTS" id="PR01657">
    <property type="entry name" value="MCMFAMILY"/>
</dbReference>
<dbReference type="Gene3D" id="3.30.230.10">
    <property type="match status" value="1"/>
</dbReference>
<keyword evidence="2" id="KW-0547">Nucleotide-binding</keyword>
<dbReference type="Pfam" id="PF13335">
    <property type="entry name" value="Mg_chelatase_C"/>
    <property type="match status" value="1"/>
</dbReference>
<keyword evidence="6" id="KW-1185">Reference proteome</keyword>
<dbReference type="InterPro" id="IPR027417">
    <property type="entry name" value="P-loop_NTPase"/>
</dbReference>
<dbReference type="PANTHER" id="PTHR32039:SF7">
    <property type="entry name" value="COMPETENCE PROTEIN COMM"/>
    <property type="match status" value="1"/>
</dbReference>
<accession>A0A7V9ABP2</accession>
<dbReference type="RefSeq" id="WP_194537585.1">
    <property type="nucleotide sequence ID" value="NZ_JACEFB010000004.1"/>
</dbReference>
<dbReference type="InterPro" id="IPR020568">
    <property type="entry name" value="Ribosomal_Su5_D2-typ_SF"/>
</dbReference>
<dbReference type="Pfam" id="PF01078">
    <property type="entry name" value="Mg_chelatase"/>
    <property type="match status" value="1"/>
</dbReference>
<dbReference type="Pfam" id="PF13541">
    <property type="entry name" value="ChlI"/>
    <property type="match status" value="1"/>
</dbReference>
<evidence type="ECO:0000256" key="1">
    <source>
        <dbReference type="ARBA" id="ARBA00006354"/>
    </source>
</evidence>
<dbReference type="NCBIfam" id="TIGR00368">
    <property type="entry name" value="YifB family Mg chelatase-like AAA ATPase"/>
    <property type="match status" value="1"/>
</dbReference>
<name>A0A7V9ABP2_9BACT</name>